<organism evidence="5 6">
    <name type="scientific">Mycoplasmopsis cynos</name>
    <dbReference type="NCBI Taxonomy" id="171284"/>
    <lineage>
        <taxon>Bacteria</taxon>
        <taxon>Bacillati</taxon>
        <taxon>Mycoplasmatota</taxon>
        <taxon>Mycoplasmoidales</taxon>
        <taxon>Metamycoplasmataceae</taxon>
        <taxon>Mycoplasmopsis</taxon>
    </lineage>
</organism>
<dbReference type="PROSITE" id="PS51257">
    <property type="entry name" value="PROKAR_LIPOPROTEIN"/>
    <property type="match status" value="1"/>
</dbReference>
<sequence>MSKKIQKRLFLASMGLFSSASLIGVVACSNKNDEETGGGANLNAPLSEAEKEIQKDQLKAFLDKVPSDNKQELEKLIEKVETLRDVKEIDKKFEQILDKTKKGYYQRLKTSLDTSRGFTQDESSEILLATTFGDSGRQKKAIDKLIREYNLLVDEMLKIRNNKELNNEQKNAKYKELGISPKAKKVKNKPLGSGYPAGAEKVSLGLKSKDKKLFNLIINYPTVAAKLAAENMLLSFNSFDAKNDADISLFDNNFTKVNEQIEKSEKTGTFVLPIFKSTNVLAINKPVLGYILKTFKENGVRFDTTDGSSDFFDGIIKDGATDKETVAALWGKPVANASEILKDYKKEGFLLSKNIFDSYSELLKFSNNAQKLFENSKNGVESNVHVFGIDDMVGVYETALYASTNADDRATLQTTRKDNGVLKVDYSNIKNKNSTTYRNSRDIFNAFSTSFQVGAAYAFPSGQYSSGDQVKHKFAFSIGSTAGYSHNFKEKGKTQKIFKDSSTNFEIDVDSRAGVKIFRTKKIEVPTIEKIKENYKKQKVDKTEEEIQTEYKSKLAEYKNTIITFGGGKFLNNVYKSTFNGGGEYDYKSKDDENDRMFEKLAKDGNLKSYLSISFEKSRITGNVKKYVDKLEKILKTNKQELFKYSVVSAADTKKEYVIYAFKGYQNDKKDNPDLLNSKENDFKTKYGLELKTLSDTGLLNEDELLSYPTPGKWKPENKKVVTYVQGPSLIGVKANDVDDEATRAFVKWLISSTKKINTADDGKQKEEKYTPLEFLQNTAGYITAVKDLDKKPDNYVKNIAGRNKYLEIAFKQFKDTVKNENHVIFEEPAGLQSDAFRKQIGSAWETVQANYSNAANPTTFDGFVSTLSTGTN</sequence>
<feature type="domain" description="Mycoplasma lipoprotein central" evidence="4">
    <location>
        <begin position="322"/>
        <end position="500"/>
    </location>
</feature>
<feature type="signal peptide" evidence="2">
    <location>
        <begin position="1"/>
        <end position="23"/>
    </location>
</feature>
<dbReference type="InterPro" id="IPR054825">
    <property type="entry name" value="P68-like"/>
</dbReference>
<evidence type="ECO:0000259" key="3">
    <source>
        <dbReference type="Pfam" id="PF03202"/>
    </source>
</evidence>
<evidence type="ECO:0000313" key="5">
    <source>
        <dbReference type="EMBL" id="WQQ20289.1"/>
    </source>
</evidence>
<dbReference type="EMBL" id="CP141046">
    <property type="protein sequence ID" value="WQQ20289.1"/>
    <property type="molecule type" value="Genomic_DNA"/>
</dbReference>
<dbReference type="Pfam" id="PF03305">
    <property type="entry name" value="Lipoprotein_X"/>
    <property type="match status" value="1"/>
</dbReference>
<evidence type="ECO:0000313" key="6">
    <source>
        <dbReference type="Proteomes" id="UP001327314"/>
    </source>
</evidence>
<dbReference type="RefSeq" id="WP_322936227.1">
    <property type="nucleotide sequence ID" value="NZ_CP141046.1"/>
</dbReference>
<gene>
    <name evidence="5" type="ORF">RRG46_01935</name>
</gene>
<evidence type="ECO:0000256" key="1">
    <source>
        <dbReference type="ARBA" id="ARBA00009031"/>
    </source>
</evidence>
<dbReference type="InterPro" id="IPR004984">
    <property type="entry name" value="Mycoplasma_lipoprotein_cen_dom"/>
</dbReference>
<reference evidence="5 6" key="1">
    <citation type="submission" date="2023-12" db="EMBL/GenBank/DDBJ databases">
        <title>Hybrid Genome Assemblies of Mycoplasma cynos and Mycoplasma felis isolated from Dogs and Cats with Infectious Respiratory Disease.</title>
        <authorList>
            <person name="Framst I."/>
            <person name="Cai H."/>
            <person name="Ramesh P."/>
            <person name="Maboni G."/>
        </authorList>
    </citation>
    <scope>NUCLEOTIDE SEQUENCE [LARGE SCALE GENOMIC DNA]</scope>
    <source>
        <strain evidence="5 6">30510</strain>
    </source>
</reference>
<dbReference type="NCBIfam" id="NF045826">
    <property type="entry name" value="lipo_P68"/>
    <property type="match status" value="1"/>
</dbReference>
<dbReference type="Proteomes" id="UP001327314">
    <property type="component" value="Chromosome"/>
</dbReference>
<dbReference type="InterPro" id="IPR004890">
    <property type="entry name" value="Lipoprotein_10_C"/>
</dbReference>
<keyword evidence="5" id="KW-0449">Lipoprotein</keyword>
<protein>
    <submittedName>
        <fullName evidence="5">P80 family lipoprotein</fullName>
    </submittedName>
</protein>
<dbReference type="AlphaFoldDB" id="A0ABD8AJW8"/>
<evidence type="ECO:0000259" key="4">
    <source>
        <dbReference type="Pfam" id="PF03305"/>
    </source>
</evidence>
<proteinExistence type="inferred from homology"/>
<keyword evidence="2" id="KW-0732">Signal</keyword>
<feature type="chain" id="PRO_5044821067" evidence="2">
    <location>
        <begin position="24"/>
        <end position="873"/>
    </location>
</feature>
<accession>A0ABD8AJW8</accession>
<name>A0ABD8AJW8_9BACT</name>
<dbReference type="Pfam" id="PF03202">
    <property type="entry name" value="Lipoprotein_10"/>
    <property type="match status" value="1"/>
</dbReference>
<comment type="similarity">
    <text evidence="1">Belongs to the MG185/MG260 family.</text>
</comment>
<feature type="domain" description="Mycoplasma lipoprotein C-terminal" evidence="3">
    <location>
        <begin position="724"/>
        <end position="849"/>
    </location>
</feature>
<evidence type="ECO:0000256" key="2">
    <source>
        <dbReference type="SAM" id="SignalP"/>
    </source>
</evidence>